<sequence>MLYAMMRGLLSVDHAQLTCNHFGRDLRRTDVHRSVA</sequence>
<gene>
    <name evidence="1" type="ORF">CA12_03540</name>
</gene>
<reference evidence="1 2" key="1">
    <citation type="submission" date="2019-02" db="EMBL/GenBank/DDBJ databases">
        <title>Deep-cultivation of Planctomycetes and their phenomic and genomic characterization uncovers novel biology.</title>
        <authorList>
            <person name="Wiegand S."/>
            <person name="Jogler M."/>
            <person name="Boedeker C."/>
            <person name="Pinto D."/>
            <person name="Vollmers J."/>
            <person name="Rivas-Marin E."/>
            <person name="Kohn T."/>
            <person name="Peeters S.H."/>
            <person name="Heuer A."/>
            <person name="Rast P."/>
            <person name="Oberbeckmann S."/>
            <person name="Bunk B."/>
            <person name="Jeske O."/>
            <person name="Meyerdierks A."/>
            <person name="Storesund J.E."/>
            <person name="Kallscheuer N."/>
            <person name="Luecker S."/>
            <person name="Lage O.M."/>
            <person name="Pohl T."/>
            <person name="Merkel B.J."/>
            <person name="Hornburger P."/>
            <person name="Mueller R.-W."/>
            <person name="Bruemmer F."/>
            <person name="Labrenz M."/>
            <person name="Spormann A.M."/>
            <person name="Op den Camp H."/>
            <person name="Overmann J."/>
            <person name="Amann R."/>
            <person name="Jetten M.S.M."/>
            <person name="Mascher T."/>
            <person name="Medema M.H."/>
            <person name="Devos D.P."/>
            <person name="Kaster A.-K."/>
            <person name="Ovreas L."/>
            <person name="Rohde M."/>
            <person name="Galperin M.Y."/>
            <person name="Jogler C."/>
        </authorList>
    </citation>
    <scope>NUCLEOTIDE SEQUENCE [LARGE SCALE GENOMIC DNA]</scope>
    <source>
        <strain evidence="1 2">CA12</strain>
    </source>
</reference>
<evidence type="ECO:0000313" key="2">
    <source>
        <dbReference type="Proteomes" id="UP000318741"/>
    </source>
</evidence>
<dbReference type="EMBL" id="CP036265">
    <property type="protein sequence ID" value="QDT14283.1"/>
    <property type="molecule type" value="Genomic_DNA"/>
</dbReference>
<organism evidence="1 2">
    <name type="scientific">Alienimonas californiensis</name>
    <dbReference type="NCBI Taxonomy" id="2527989"/>
    <lineage>
        <taxon>Bacteria</taxon>
        <taxon>Pseudomonadati</taxon>
        <taxon>Planctomycetota</taxon>
        <taxon>Planctomycetia</taxon>
        <taxon>Planctomycetales</taxon>
        <taxon>Planctomycetaceae</taxon>
        <taxon>Alienimonas</taxon>
    </lineage>
</organism>
<evidence type="ECO:0000313" key="1">
    <source>
        <dbReference type="EMBL" id="QDT14283.1"/>
    </source>
</evidence>
<accession>A0A517P4J2</accession>
<name>A0A517P4J2_9PLAN</name>
<dbReference type="AlphaFoldDB" id="A0A517P4J2"/>
<proteinExistence type="predicted"/>
<keyword evidence="2" id="KW-1185">Reference proteome</keyword>
<dbReference type="Proteomes" id="UP000318741">
    <property type="component" value="Chromosome"/>
</dbReference>
<dbReference type="KEGG" id="acaf:CA12_03540"/>
<protein>
    <submittedName>
        <fullName evidence="1">Uncharacterized protein</fullName>
    </submittedName>
</protein>